<evidence type="ECO:0008006" key="5">
    <source>
        <dbReference type="Google" id="ProtNLM"/>
    </source>
</evidence>
<evidence type="ECO:0000313" key="3">
    <source>
        <dbReference type="EMBL" id="GAA2598550.1"/>
    </source>
</evidence>
<comment type="caution">
    <text evidence="3">The sequence shown here is derived from an EMBL/GenBank/DDBJ whole genome shotgun (WGS) entry which is preliminary data.</text>
</comment>
<protein>
    <recommendedName>
        <fullName evidence="5">Lipoprotein</fullName>
    </recommendedName>
</protein>
<reference evidence="4" key="1">
    <citation type="journal article" date="2019" name="Int. J. Syst. Evol. Microbiol.">
        <title>The Global Catalogue of Microorganisms (GCM) 10K type strain sequencing project: providing services to taxonomists for standard genome sequencing and annotation.</title>
        <authorList>
            <consortium name="The Broad Institute Genomics Platform"/>
            <consortium name="The Broad Institute Genome Sequencing Center for Infectious Disease"/>
            <person name="Wu L."/>
            <person name="Ma J."/>
        </authorList>
    </citation>
    <scope>NUCLEOTIDE SEQUENCE [LARGE SCALE GENOMIC DNA]</scope>
    <source>
        <strain evidence="4">JCM 16373</strain>
    </source>
</reference>
<dbReference type="PROSITE" id="PS51257">
    <property type="entry name" value="PROKAR_LIPOPROTEIN"/>
    <property type="match status" value="1"/>
</dbReference>
<evidence type="ECO:0000256" key="1">
    <source>
        <dbReference type="SAM" id="MobiDB-lite"/>
    </source>
</evidence>
<feature type="chain" id="PRO_5045870161" description="Lipoprotein" evidence="2">
    <location>
        <begin position="19"/>
        <end position="152"/>
    </location>
</feature>
<evidence type="ECO:0000313" key="4">
    <source>
        <dbReference type="Proteomes" id="UP001501447"/>
    </source>
</evidence>
<gene>
    <name evidence="3" type="ORF">GCM10009863_09910</name>
</gene>
<keyword evidence="2" id="KW-0732">Signal</keyword>
<dbReference type="RefSeq" id="WP_344562549.1">
    <property type="nucleotide sequence ID" value="NZ_BAAARJ010000003.1"/>
</dbReference>
<proteinExistence type="predicted"/>
<dbReference type="InterPro" id="IPR038468">
    <property type="entry name" value="MmpS_C"/>
</dbReference>
<dbReference type="Proteomes" id="UP001501447">
    <property type="component" value="Unassembled WGS sequence"/>
</dbReference>
<feature type="signal peptide" evidence="2">
    <location>
        <begin position="1"/>
        <end position="18"/>
    </location>
</feature>
<dbReference type="EMBL" id="BAAARJ010000003">
    <property type="protein sequence ID" value="GAA2598550.1"/>
    <property type="molecule type" value="Genomic_DNA"/>
</dbReference>
<keyword evidence="4" id="KW-1185">Reference proteome</keyword>
<name>A0ABP6C272_9ACTN</name>
<accession>A0ABP6C272</accession>
<evidence type="ECO:0000256" key="2">
    <source>
        <dbReference type="SAM" id="SignalP"/>
    </source>
</evidence>
<feature type="region of interest" description="Disordered" evidence="1">
    <location>
        <begin position="27"/>
        <end position="67"/>
    </location>
</feature>
<sequence length="152" mass="15897">MRKAVGAAALVMSAVLLTGCGVLDGGSAKSDSGESASEKHKSSAKKKDKWGPPQTHEVTLEAKGEGTPQIDWMADTNHFGKVTLPWKKAVKVELKGAQLKLGIPLYITPQAVPGPDGQYVYPSCAIEVDGKQVAENAGGTSTKGCKYTLKGD</sequence>
<dbReference type="Gene3D" id="2.60.40.2880">
    <property type="entry name" value="MmpS1-5, C-terminal soluble domain"/>
    <property type="match status" value="1"/>
</dbReference>
<organism evidence="3 4">
    <name type="scientific">Streptomyces axinellae</name>
    <dbReference type="NCBI Taxonomy" id="552788"/>
    <lineage>
        <taxon>Bacteria</taxon>
        <taxon>Bacillati</taxon>
        <taxon>Actinomycetota</taxon>
        <taxon>Actinomycetes</taxon>
        <taxon>Kitasatosporales</taxon>
        <taxon>Streptomycetaceae</taxon>
        <taxon>Streptomyces</taxon>
    </lineage>
</organism>